<dbReference type="Pfam" id="PF04072">
    <property type="entry name" value="LCM"/>
    <property type="match status" value="1"/>
</dbReference>
<evidence type="ECO:0000256" key="1">
    <source>
        <dbReference type="ARBA" id="ARBA00022603"/>
    </source>
</evidence>
<dbReference type="PANTHER" id="PTHR43619:SF2">
    <property type="entry name" value="S-ADENOSYL-L-METHIONINE-DEPENDENT METHYLTRANSFERASES SUPERFAMILY PROTEIN"/>
    <property type="match status" value="1"/>
</dbReference>
<sequence length="277" mass="31632">MEVLEHKLKVAPTAALVLHFARPLFSSGLTHNYIGRIDLSEVAPMAAKLEELFKHFPETILFRKKYIRYLLQEYLTDDIPVQVCMLGAGLDPLTLHLLEEYPHAVSAIFEVDEEHIGIKKQLYPASEKIHFIQADITDTLHLPDRLRDAGYHPEIPAIIIFEGLIHYISDINFLNIMQFFRTPNKTNVVIMDYMLPENSLPASVLPVFRPLRQMMEAFIGGGIHFYNRAQVFSMVAALQGDVVSVASMQEVEYKLNGRNELYYGEGEGFIEMISCYI</sequence>
<dbReference type="GO" id="GO:0032259">
    <property type="term" value="P:methylation"/>
    <property type="evidence" value="ECO:0007669"/>
    <property type="project" value="UniProtKB-KW"/>
</dbReference>
<reference evidence="3 4" key="1">
    <citation type="submission" date="2018-11" db="EMBL/GenBank/DDBJ databases">
        <title>Chitinophaga lutea sp.nov., isolate from arsenic contaminated soil.</title>
        <authorList>
            <person name="Zong Y."/>
        </authorList>
    </citation>
    <scope>NUCLEOTIDE SEQUENCE [LARGE SCALE GENOMIC DNA]</scope>
    <source>
        <strain evidence="3 4">ZY74</strain>
    </source>
</reference>
<dbReference type="InterPro" id="IPR029063">
    <property type="entry name" value="SAM-dependent_MTases_sf"/>
</dbReference>
<evidence type="ECO:0000313" key="4">
    <source>
        <dbReference type="Proteomes" id="UP000278351"/>
    </source>
</evidence>
<dbReference type="InterPro" id="IPR007213">
    <property type="entry name" value="Ppm1/Ppm2/Tcmp"/>
</dbReference>
<dbReference type="PANTHER" id="PTHR43619">
    <property type="entry name" value="S-ADENOSYL-L-METHIONINE-DEPENDENT METHYLTRANSFERASE YKTD-RELATED"/>
    <property type="match status" value="1"/>
</dbReference>
<protein>
    <recommendedName>
        <fullName evidence="5">Class I SAM-dependent methyltransferase</fullName>
    </recommendedName>
</protein>
<evidence type="ECO:0000313" key="3">
    <source>
        <dbReference type="EMBL" id="RPE14048.1"/>
    </source>
</evidence>
<dbReference type="Proteomes" id="UP000278351">
    <property type="component" value="Unassembled WGS sequence"/>
</dbReference>
<dbReference type="SUPFAM" id="SSF53335">
    <property type="entry name" value="S-adenosyl-L-methionine-dependent methyltransferases"/>
    <property type="match status" value="1"/>
</dbReference>
<proteinExistence type="predicted"/>
<dbReference type="RefSeq" id="WP_123846560.1">
    <property type="nucleotide sequence ID" value="NZ_RPDH01000001.1"/>
</dbReference>
<dbReference type="Gene3D" id="3.40.50.150">
    <property type="entry name" value="Vaccinia Virus protein VP39"/>
    <property type="match status" value="1"/>
</dbReference>
<keyword evidence="2" id="KW-0808">Transferase</keyword>
<name>A0A3N4Q1E3_9BACT</name>
<gene>
    <name evidence="3" type="ORF">EGT74_11225</name>
</gene>
<evidence type="ECO:0008006" key="5">
    <source>
        <dbReference type="Google" id="ProtNLM"/>
    </source>
</evidence>
<evidence type="ECO:0000256" key="2">
    <source>
        <dbReference type="ARBA" id="ARBA00022679"/>
    </source>
</evidence>
<keyword evidence="4" id="KW-1185">Reference proteome</keyword>
<dbReference type="GO" id="GO:0008168">
    <property type="term" value="F:methyltransferase activity"/>
    <property type="evidence" value="ECO:0007669"/>
    <property type="project" value="UniProtKB-KW"/>
</dbReference>
<keyword evidence="1" id="KW-0489">Methyltransferase</keyword>
<dbReference type="AlphaFoldDB" id="A0A3N4Q1E3"/>
<dbReference type="EMBL" id="RPDH01000001">
    <property type="protein sequence ID" value="RPE14048.1"/>
    <property type="molecule type" value="Genomic_DNA"/>
</dbReference>
<organism evidence="3 4">
    <name type="scientific">Chitinophaga lutea</name>
    <dbReference type="NCBI Taxonomy" id="2488634"/>
    <lineage>
        <taxon>Bacteria</taxon>
        <taxon>Pseudomonadati</taxon>
        <taxon>Bacteroidota</taxon>
        <taxon>Chitinophagia</taxon>
        <taxon>Chitinophagales</taxon>
        <taxon>Chitinophagaceae</taxon>
        <taxon>Chitinophaga</taxon>
    </lineage>
</organism>
<dbReference type="OrthoDB" id="652025at2"/>
<comment type="caution">
    <text evidence="3">The sequence shown here is derived from an EMBL/GenBank/DDBJ whole genome shotgun (WGS) entry which is preliminary data.</text>
</comment>
<accession>A0A3N4Q1E3</accession>